<reference evidence="3" key="2">
    <citation type="submission" date="2018-05" db="EMBL/GenBank/DDBJ databases">
        <title>OgluRS3 (Oryza glumaepatula Reference Sequence Version 3).</title>
        <authorList>
            <person name="Zhang J."/>
            <person name="Kudrna D."/>
            <person name="Lee S."/>
            <person name="Talag J."/>
            <person name="Welchert J."/>
            <person name="Wing R.A."/>
        </authorList>
    </citation>
    <scope>NUCLEOTIDE SEQUENCE [LARGE SCALE GENOMIC DNA]</scope>
</reference>
<dbReference type="HOGENOM" id="CLU_951151_0_0_1"/>
<feature type="region of interest" description="Disordered" evidence="2">
    <location>
        <begin position="203"/>
        <end position="235"/>
    </location>
</feature>
<dbReference type="EnsemblPlants" id="OGLUM12G07860.1">
    <property type="protein sequence ID" value="OGLUM12G07860.1"/>
    <property type="gene ID" value="OGLUM12G07860"/>
</dbReference>
<sequence>MPERLAGAPALGLKHTERPKSMTLRGEFSDALAYRKFSDQMHAIRMEMDELKRERERDLDDVHDGAHDGGGGALGVVAAGDDAVEELAALADLHDEVDGVGVLERLPEPHHVGVRRQRPHDGHLPPHVLHVHAAPELPLADRLARQPLPRQRVPAPPRHPELPPTQLLPDLVPPQHLLRRHHAAVAAAAAVAQHGRRLVRHHGARRVRHGGDRGEAPHVGGADHPPAAAGVRGGGAAAAPPLVGAGRPGHAAVAHPLPLLRSSSSSSSPPTTLPRHRKRTATVASPELLWTYE</sequence>
<organism evidence="3">
    <name type="scientific">Oryza glumipatula</name>
    <dbReference type="NCBI Taxonomy" id="40148"/>
    <lineage>
        <taxon>Eukaryota</taxon>
        <taxon>Viridiplantae</taxon>
        <taxon>Streptophyta</taxon>
        <taxon>Embryophyta</taxon>
        <taxon>Tracheophyta</taxon>
        <taxon>Spermatophyta</taxon>
        <taxon>Magnoliopsida</taxon>
        <taxon>Liliopsida</taxon>
        <taxon>Poales</taxon>
        <taxon>Poaceae</taxon>
        <taxon>BOP clade</taxon>
        <taxon>Oryzoideae</taxon>
        <taxon>Oryzeae</taxon>
        <taxon>Oryzinae</taxon>
        <taxon>Oryza</taxon>
    </lineage>
</organism>
<accession>A0A0E0BQM1</accession>
<dbReference type="AlphaFoldDB" id="A0A0E0BQM1"/>
<evidence type="ECO:0000256" key="2">
    <source>
        <dbReference type="SAM" id="MobiDB-lite"/>
    </source>
</evidence>
<protein>
    <submittedName>
        <fullName evidence="3">Uncharacterized protein</fullName>
    </submittedName>
</protein>
<evidence type="ECO:0000313" key="4">
    <source>
        <dbReference type="Proteomes" id="UP000026961"/>
    </source>
</evidence>
<reference evidence="3" key="1">
    <citation type="submission" date="2015-04" db="UniProtKB">
        <authorList>
            <consortium name="EnsemblPlants"/>
        </authorList>
    </citation>
    <scope>IDENTIFICATION</scope>
</reference>
<feature type="compositionally biased region" description="Low complexity" evidence="2">
    <location>
        <begin position="258"/>
        <end position="270"/>
    </location>
</feature>
<feature type="region of interest" description="Disordered" evidence="2">
    <location>
        <begin position="258"/>
        <end position="293"/>
    </location>
</feature>
<dbReference type="Proteomes" id="UP000026961">
    <property type="component" value="Chromosome 12"/>
</dbReference>
<keyword evidence="1" id="KW-0175">Coiled coil</keyword>
<name>A0A0E0BQM1_9ORYZ</name>
<proteinExistence type="predicted"/>
<dbReference type="Gramene" id="OGLUM12G07860.1">
    <property type="protein sequence ID" value="OGLUM12G07860.1"/>
    <property type="gene ID" value="OGLUM12G07860"/>
</dbReference>
<feature type="coiled-coil region" evidence="1">
    <location>
        <begin position="34"/>
        <end position="61"/>
    </location>
</feature>
<evidence type="ECO:0000256" key="1">
    <source>
        <dbReference type="SAM" id="Coils"/>
    </source>
</evidence>
<evidence type="ECO:0000313" key="3">
    <source>
        <dbReference type="EnsemblPlants" id="OGLUM12G07860.1"/>
    </source>
</evidence>
<keyword evidence="4" id="KW-1185">Reference proteome</keyword>